<reference evidence="2" key="1">
    <citation type="submission" date="2020-04" db="EMBL/GenBank/DDBJ databases">
        <authorList>
            <person name="Alioto T."/>
            <person name="Alioto T."/>
            <person name="Gomez Garrido J."/>
        </authorList>
    </citation>
    <scope>NUCLEOTIDE SEQUENCE</scope>
    <source>
        <strain evidence="2">A484AB</strain>
    </source>
</reference>
<dbReference type="Gene3D" id="3.30.420.10">
    <property type="entry name" value="Ribonuclease H-like superfamily/Ribonuclease H"/>
    <property type="match status" value="1"/>
</dbReference>
<feature type="non-terminal residue" evidence="2">
    <location>
        <position position="222"/>
    </location>
</feature>
<feature type="domain" description="DUF5641" evidence="1">
    <location>
        <begin position="164"/>
        <end position="209"/>
    </location>
</feature>
<dbReference type="Pfam" id="PF18701">
    <property type="entry name" value="DUF5641"/>
    <property type="match status" value="1"/>
</dbReference>
<dbReference type="PANTHER" id="PTHR47331:SF1">
    <property type="entry name" value="GAG-LIKE PROTEIN"/>
    <property type="match status" value="1"/>
</dbReference>
<dbReference type="EMBL" id="CACRXK020009415">
    <property type="protein sequence ID" value="CAB4017128.1"/>
    <property type="molecule type" value="Genomic_DNA"/>
</dbReference>
<protein>
    <recommendedName>
        <fullName evidence="1">DUF5641 domain-containing protein</fullName>
    </recommendedName>
</protein>
<dbReference type="PANTHER" id="PTHR47331">
    <property type="entry name" value="PHD-TYPE DOMAIN-CONTAINING PROTEIN"/>
    <property type="match status" value="1"/>
</dbReference>
<evidence type="ECO:0000313" key="2">
    <source>
        <dbReference type="EMBL" id="CAB4017128.1"/>
    </source>
</evidence>
<proteinExistence type="predicted"/>
<organism evidence="2 3">
    <name type="scientific">Paramuricea clavata</name>
    <name type="common">Red gorgonian</name>
    <name type="synonym">Violescent sea-whip</name>
    <dbReference type="NCBI Taxonomy" id="317549"/>
    <lineage>
        <taxon>Eukaryota</taxon>
        <taxon>Metazoa</taxon>
        <taxon>Cnidaria</taxon>
        <taxon>Anthozoa</taxon>
        <taxon>Octocorallia</taxon>
        <taxon>Malacalcyonacea</taxon>
        <taxon>Plexauridae</taxon>
        <taxon>Paramuricea</taxon>
    </lineage>
</organism>
<evidence type="ECO:0000259" key="1">
    <source>
        <dbReference type="Pfam" id="PF18701"/>
    </source>
</evidence>
<dbReference type="InterPro" id="IPR012337">
    <property type="entry name" value="RNaseH-like_sf"/>
</dbReference>
<dbReference type="InterPro" id="IPR040676">
    <property type="entry name" value="DUF5641"/>
</dbReference>
<dbReference type="InterPro" id="IPR036397">
    <property type="entry name" value="RNaseH_sf"/>
</dbReference>
<accession>A0A6S7K9B1</accession>
<dbReference type="AlphaFoldDB" id="A0A6S7K9B1"/>
<keyword evidence="3" id="KW-1185">Reference proteome</keyword>
<name>A0A6S7K9B1_PARCT</name>
<evidence type="ECO:0000313" key="3">
    <source>
        <dbReference type="Proteomes" id="UP001152795"/>
    </source>
</evidence>
<dbReference type="OrthoDB" id="5982381at2759"/>
<dbReference type="GO" id="GO:0003676">
    <property type="term" value="F:nucleic acid binding"/>
    <property type="evidence" value="ECO:0007669"/>
    <property type="project" value="InterPro"/>
</dbReference>
<sequence>MNELRAHGNWIINGNTVVRRFISECITCRRLRGTTAEQNMADLPQSRLEDVLPFTYSAVDYFGPWYVIKEGRKEVKRYGALFTCMAGRAIHIDVTHSMETDSFIQALRRFTCRRGAIRELRSDRGTNFIGAENELNRAVEEMDDDKIKAELLKDGIDWIKNPAKAMKNQWPMARVTNVKEDDQGLLRSATVRTASGSTLDRPINKLVELLVESSEEEPEKTG</sequence>
<comment type="caution">
    <text evidence="2">The sequence shown here is derived from an EMBL/GenBank/DDBJ whole genome shotgun (WGS) entry which is preliminary data.</text>
</comment>
<dbReference type="SUPFAM" id="SSF53098">
    <property type="entry name" value="Ribonuclease H-like"/>
    <property type="match status" value="1"/>
</dbReference>
<gene>
    <name evidence="2" type="ORF">PACLA_8A047359</name>
</gene>
<dbReference type="Proteomes" id="UP001152795">
    <property type="component" value="Unassembled WGS sequence"/>
</dbReference>